<dbReference type="RefSeq" id="WP_310010594.1">
    <property type="nucleotide sequence ID" value="NZ_JAVDSJ010000003.1"/>
</dbReference>
<feature type="signal peptide" evidence="1">
    <location>
        <begin position="1"/>
        <end position="40"/>
    </location>
</feature>
<evidence type="ECO:0000313" key="2">
    <source>
        <dbReference type="EMBL" id="MDR6584207.1"/>
    </source>
</evidence>
<keyword evidence="1" id="KW-0732">Signal</keyword>
<dbReference type="Proteomes" id="UP001260715">
    <property type="component" value="Unassembled WGS sequence"/>
</dbReference>
<dbReference type="EMBL" id="JAVDSJ010000003">
    <property type="protein sequence ID" value="MDR6584207.1"/>
    <property type="molecule type" value="Genomic_DNA"/>
</dbReference>
<feature type="chain" id="PRO_5045763451" description="Secreted protein" evidence="1">
    <location>
        <begin position="41"/>
        <end position="257"/>
    </location>
</feature>
<accession>A0ABU1PFE4</accession>
<protein>
    <recommendedName>
        <fullName evidence="4">Secreted protein</fullName>
    </recommendedName>
</protein>
<comment type="caution">
    <text evidence="2">The sequence shown here is derived from an EMBL/GenBank/DDBJ whole genome shotgun (WGS) entry which is preliminary data.</text>
</comment>
<gene>
    <name evidence="2" type="ORF">J2W50_002417</name>
</gene>
<evidence type="ECO:0000256" key="1">
    <source>
        <dbReference type="SAM" id="SignalP"/>
    </source>
</evidence>
<proteinExistence type="predicted"/>
<name>A0ABU1PFE4_9BURK</name>
<sequence length="257" mass="26310">MNLSSSPLSASLRSLRSLRSLAAASTLAVLTSLVAAHAQALPPPPAPLPGPVPAAGMAPPAVQTPPATYEAALTAQAPVTEGRVSRLLINPYGEVDGLLVGERTVVKFPPHLSQTLQGVVKPGQSVRVFGQAEGAGTIKADAIVNLATGQTVIDRPPAFDANPPLPPHLRAAQLRQLSVRGKIAMVLTGPRGEANGVILDDGSIARFAPDSVRMSLEPGAPFAANGLGTRNSMGTAIEAIDVGASADSVQPLYSRVR</sequence>
<reference evidence="2 3" key="1">
    <citation type="submission" date="2023-07" db="EMBL/GenBank/DDBJ databases">
        <title>Sorghum-associated microbial communities from plants grown in Nebraska, USA.</title>
        <authorList>
            <person name="Schachtman D."/>
        </authorList>
    </citation>
    <scope>NUCLEOTIDE SEQUENCE [LARGE SCALE GENOMIC DNA]</scope>
    <source>
        <strain evidence="2 3">596</strain>
    </source>
</reference>
<organism evidence="2 3">
    <name type="scientific">Herbaspirillum frisingense</name>
    <dbReference type="NCBI Taxonomy" id="92645"/>
    <lineage>
        <taxon>Bacteria</taxon>
        <taxon>Pseudomonadati</taxon>
        <taxon>Pseudomonadota</taxon>
        <taxon>Betaproteobacteria</taxon>
        <taxon>Burkholderiales</taxon>
        <taxon>Oxalobacteraceae</taxon>
        <taxon>Herbaspirillum</taxon>
    </lineage>
</organism>
<evidence type="ECO:0008006" key="4">
    <source>
        <dbReference type="Google" id="ProtNLM"/>
    </source>
</evidence>
<keyword evidence="3" id="KW-1185">Reference proteome</keyword>
<evidence type="ECO:0000313" key="3">
    <source>
        <dbReference type="Proteomes" id="UP001260715"/>
    </source>
</evidence>